<organism evidence="2 3">
    <name type="scientific">Sanghuangporus baumii</name>
    <name type="common">Phellinus baumii</name>
    <dbReference type="NCBI Taxonomy" id="108892"/>
    <lineage>
        <taxon>Eukaryota</taxon>
        <taxon>Fungi</taxon>
        <taxon>Dikarya</taxon>
        <taxon>Basidiomycota</taxon>
        <taxon>Agaricomycotina</taxon>
        <taxon>Agaricomycetes</taxon>
        <taxon>Hymenochaetales</taxon>
        <taxon>Hymenochaetaceae</taxon>
        <taxon>Sanghuangporus</taxon>
    </lineage>
</organism>
<evidence type="ECO:0000313" key="3">
    <source>
        <dbReference type="Proteomes" id="UP000757232"/>
    </source>
</evidence>
<evidence type="ECO:0000313" key="2">
    <source>
        <dbReference type="EMBL" id="OCB86213.1"/>
    </source>
</evidence>
<name>A0A9Q5HUF6_SANBA</name>
<dbReference type="CDD" id="cd11605">
    <property type="entry name" value="RWD_DRWD_ELF-like"/>
    <property type="match status" value="1"/>
</dbReference>
<dbReference type="OrthoDB" id="432412at2759"/>
<dbReference type="AlphaFoldDB" id="A0A9Q5HUF6"/>
<dbReference type="Gene3D" id="3.10.110.10">
    <property type="entry name" value="Ubiquitin Conjugating Enzyme"/>
    <property type="match status" value="1"/>
</dbReference>
<dbReference type="InterPro" id="IPR016135">
    <property type="entry name" value="UBQ-conjugating_enzyme/RWD"/>
</dbReference>
<protein>
    <recommendedName>
        <fullName evidence="1">Small nuclear ribonucleoprotein Prp3 C-terminal domain-containing protein</fullName>
    </recommendedName>
</protein>
<dbReference type="InterPro" id="IPR017359">
    <property type="entry name" value="Phi-like"/>
</dbReference>
<dbReference type="PANTHER" id="PTHR15955">
    <property type="entry name" value="RWD DOMAIN CONTAINING PROTEIN 2"/>
    <property type="match status" value="1"/>
</dbReference>
<feature type="domain" description="Small nuclear ribonucleoprotein Prp3 C-terminal" evidence="1">
    <location>
        <begin position="221"/>
        <end position="282"/>
    </location>
</feature>
<reference evidence="2" key="1">
    <citation type="submission" date="2016-06" db="EMBL/GenBank/DDBJ databases">
        <title>Draft Genome sequence of the fungus Inonotus baumii.</title>
        <authorList>
            <person name="Zhu H."/>
            <person name="Lin W."/>
        </authorList>
    </citation>
    <scope>NUCLEOTIDE SEQUENCE</scope>
    <source>
        <strain evidence="2">821</strain>
    </source>
</reference>
<sequence>MLCRIPFLRRDFLRHRARIRVPRSTISGYVIIARCFLPSPILTSWMSGMMSIRKQLEEIHLLQCSLIPPELFVSVLPQEDCDQWSQLLHRYTQDGQIPDDASDWQPASTCRFEVRIEDGPIWFEVELPRGYPEAEAPNVFVRGKNLQRVDQERWREIVNDKLSQVREEGTDFQVQSLLCLHLIPLLQEELKAIRVAQTSLQSSSSSSEITSQSTPETYHVLFTSHHLISPTKRRNLQKWSAELLLRGFAKVGYPGAIYAEGTQADISEFAGRVKAMQWLALKVRFEEKLDVEKYGQLDVGDGIDHTPERKRWIELEKVGEVVEVMRRSGREELVTGMGLGTNTTGNASMSRS</sequence>
<dbReference type="PANTHER" id="PTHR15955:SF8">
    <property type="entry name" value="RWD DOMAIN-CONTAINING PROTEIN 2B-RELATED"/>
    <property type="match status" value="1"/>
</dbReference>
<dbReference type="InterPro" id="IPR010541">
    <property type="entry name" value="Prp3_C"/>
</dbReference>
<proteinExistence type="predicted"/>
<dbReference type="CDD" id="cd24163">
    <property type="entry name" value="RWDD2_C"/>
    <property type="match status" value="1"/>
</dbReference>
<keyword evidence="3" id="KW-1185">Reference proteome</keyword>
<dbReference type="Proteomes" id="UP000757232">
    <property type="component" value="Unassembled WGS sequence"/>
</dbReference>
<dbReference type="EMBL" id="LNZH02000204">
    <property type="protein sequence ID" value="OCB86213.1"/>
    <property type="molecule type" value="Genomic_DNA"/>
</dbReference>
<gene>
    <name evidence="2" type="ORF">A7U60_g6802</name>
</gene>
<evidence type="ECO:0000259" key="1">
    <source>
        <dbReference type="Pfam" id="PF06544"/>
    </source>
</evidence>
<dbReference type="Pfam" id="PF06544">
    <property type="entry name" value="Prp3_C"/>
    <property type="match status" value="1"/>
</dbReference>
<comment type="caution">
    <text evidence="2">The sequence shown here is derived from an EMBL/GenBank/DDBJ whole genome shotgun (WGS) entry which is preliminary data.</text>
</comment>
<accession>A0A9Q5HUF6</accession>
<dbReference type="InterPro" id="IPR059181">
    <property type="entry name" value="RWDD2A-B_C"/>
</dbReference>